<dbReference type="SUPFAM" id="SSF51445">
    <property type="entry name" value="(Trans)glycosidases"/>
    <property type="match status" value="1"/>
</dbReference>
<dbReference type="GO" id="GO:0005576">
    <property type="term" value="C:extracellular region"/>
    <property type="evidence" value="ECO:0007669"/>
    <property type="project" value="InterPro"/>
</dbReference>
<dbReference type="InterPro" id="IPR013783">
    <property type="entry name" value="Ig-like_fold"/>
</dbReference>
<accession>A0A644WK91</accession>
<dbReference type="InterPro" id="IPR001223">
    <property type="entry name" value="Glyco_hydro18_cat"/>
</dbReference>
<evidence type="ECO:0000313" key="3">
    <source>
        <dbReference type="EMBL" id="MPM02644.1"/>
    </source>
</evidence>
<comment type="caution">
    <text evidence="3">The sequence shown here is derived from an EMBL/GenBank/DDBJ whole genome shotgun (WGS) entry which is preliminary data.</text>
</comment>
<dbReference type="InterPro" id="IPR032179">
    <property type="entry name" value="Cry22Aa_Ig-like"/>
</dbReference>
<dbReference type="GO" id="GO:0030246">
    <property type="term" value="F:carbohydrate binding"/>
    <property type="evidence" value="ECO:0007669"/>
    <property type="project" value="InterPro"/>
</dbReference>
<proteinExistence type="predicted"/>
<dbReference type="EMBL" id="VSSQ01000885">
    <property type="protein sequence ID" value="MPM02644.1"/>
    <property type="molecule type" value="Genomic_DNA"/>
</dbReference>
<name>A0A644WK91_9ZZZZ</name>
<dbReference type="SUPFAM" id="SSF51055">
    <property type="entry name" value="Carbohydrate binding domain"/>
    <property type="match status" value="1"/>
</dbReference>
<dbReference type="InterPro" id="IPR017853">
    <property type="entry name" value="GH"/>
</dbReference>
<evidence type="ECO:0000259" key="2">
    <source>
        <dbReference type="PROSITE" id="PS51910"/>
    </source>
</evidence>
<dbReference type="Gene3D" id="3.20.20.80">
    <property type="entry name" value="Glycosidases"/>
    <property type="match status" value="1"/>
</dbReference>
<feature type="domain" description="GH18" evidence="2">
    <location>
        <begin position="61"/>
        <end position="354"/>
    </location>
</feature>
<dbReference type="InterPro" id="IPR036573">
    <property type="entry name" value="CBM_sf_5/12"/>
</dbReference>
<dbReference type="PROSITE" id="PS51910">
    <property type="entry name" value="GH18_2"/>
    <property type="match status" value="1"/>
</dbReference>
<dbReference type="Gene3D" id="2.10.10.20">
    <property type="entry name" value="Carbohydrate-binding module superfamily 5/12"/>
    <property type="match status" value="1"/>
</dbReference>
<dbReference type="SMART" id="SM00495">
    <property type="entry name" value="ChtBD3"/>
    <property type="match status" value="1"/>
</dbReference>
<dbReference type="AlphaFoldDB" id="A0A644WK91"/>
<evidence type="ECO:0000256" key="1">
    <source>
        <dbReference type="ARBA" id="ARBA00022801"/>
    </source>
</evidence>
<dbReference type="Pfam" id="PF16403">
    <property type="entry name" value="Bact_surface_Ig-like"/>
    <property type="match status" value="1"/>
</dbReference>
<sequence>MKKNFLKKVICTLLIAFVTLTSTSFITKAATNVGSYNAGIGIKNWPVQVNAPYVDMVGWVTKNGYYMGNDGGGAANLKKLSDETSIKYFNLAFIQSTGSVTNGKINWGWGGYSVLSEGKNDSQYNGIKQSLKDLRAIGGDAAISFGGAGGTAFWQTSQDVNVLYNTYLDIVNGDALTRIELDVEGGAQNKQSNIANAKAVKMLQDTTGVEVTLTVPVLPSGLTQTQIDLLDAYLSNNVTLKYINIMAVCYGSGTLLPGENYGAASIRAIDSTKNQIKEAYQKFANTTLSDSEAYSKIGATVSVGYESSSDPIFTPAWSQLVVDHAKSKNIGMTSYWSLNRDSQIESNQGITSQYEHSKIFSKFGSPAIPSDNTAPVISGVTDKQINIGATFSPLAGVTASDKEDGDLTNKIIVTGLVDTSKAGIYNVNYTVSDSKGLSTTVSSKITVIDSSIQTYSPNKVYVAGDIVLYNGVMYKAKWWTQGETPGATQWGPWEKIN</sequence>
<dbReference type="CDD" id="cd12215">
    <property type="entry name" value="ChiC_BD"/>
    <property type="match status" value="1"/>
</dbReference>
<protein>
    <recommendedName>
        <fullName evidence="2">GH18 domain-containing protein</fullName>
    </recommendedName>
</protein>
<organism evidence="3">
    <name type="scientific">bioreactor metagenome</name>
    <dbReference type="NCBI Taxonomy" id="1076179"/>
    <lineage>
        <taxon>unclassified sequences</taxon>
        <taxon>metagenomes</taxon>
        <taxon>ecological metagenomes</taxon>
    </lineage>
</organism>
<dbReference type="Gene3D" id="2.60.40.10">
    <property type="entry name" value="Immunoglobulins"/>
    <property type="match status" value="1"/>
</dbReference>
<dbReference type="PANTHER" id="PTHR42976">
    <property type="entry name" value="BIFUNCTIONAL CHITINASE/LYSOZYME-RELATED"/>
    <property type="match status" value="1"/>
</dbReference>
<dbReference type="PANTHER" id="PTHR42976:SF1">
    <property type="entry name" value="GH18 DOMAIN-CONTAINING PROTEIN-RELATED"/>
    <property type="match status" value="1"/>
</dbReference>
<dbReference type="Pfam" id="PF02839">
    <property type="entry name" value="CBM_5_12"/>
    <property type="match status" value="1"/>
</dbReference>
<dbReference type="GO" id="GO:0004553">
    <property type="term" value="F:hydrolase activity, hydrolyzing O-glycosyl compounds"/>
    <property type="evidence" value="ECO:0007669"/>
    <property type="project" value="InterPro"/>
</dbReference>
<dbReference type="InterPro" id="IPR052750">
    <property type="entry name" value="GH18_Chitinase"/>
</dbReference>
<gene>
    <name evidence="3" type="ORF">SDC9_48899</name>
</gene>
<dbReference type="InterPro" id="IPR003610">
    <property type="entry name" value="CBM5/12"/>
</dbReference>
<keyword evidence="1" id="KW-0378">Hydrolase</keyword>
<reference evidence="3" key="1">
    <citation type="submission" date="2019-08" db="EMBL/GenBank/DDBJ databases">
        <authorList>
            <person name="Kucharzyk K."/>
            <person name="Murdoch R.W."/>
            <person name="Higgins S."/>
            <person name="Loffler F."/>
        </authorList>
    </citation>
    <scope>NUCLEOTIDE SEQUENCE</scope>
</reference>
<dbReference type="GO" id="GO:0005975">
    <property type="term" value="P:carbohydrate metabolic process"/>
    <property type="evidence" value="ECO:0007669"/>
    <property type="project" value="InterPro"/>
</dbReference>